<dbReference type="AlphaFoldDB" id="A0A964E7J6"/>
<accession>A0A964E7J6</accession>
<dbReference type="InterPro" id="IPR010921">
    <property type="entry name" value="Trp_repressor/repl_initiator"/>
</dbReference>
<feature type="region of interest" description="Disordered" evidence="4">
    <location>
        <begin position="133"/>
        <end position="158"/>
    </location>
</feature>
<comment type="function">
    <text evidence="3">Involved in the transposition of the insertion sequence IS2.</text>
</comment>
<evidence type="ECO:0000256" key="2">
    <source>
        <dbReference type="ARBA" id="ARBA00022578"/>
    </source>
</evidence>
<proteinExistence type="inferred from homology"/>
<dbReference type="PANTHER" id="PTHR37936">
    <property type="entry name" value="TRANSPOSASE INSC FOR INSERTION ELEMENT IS2A-RELATED"/>
    <property type="match status" value="1"/>
</dbReference>
<dbReference type="GO" id="GO:0006313">
    <property type="term" value="P:DNA transposition"/>
    <property type="evidence" value="ECO:0007669"/>
    <property type="project" value="InterPro"/>
</dbReference>
<sequence length="204" mass="23860">MHSRIRRKWSTADKLSFVVETYRPGSSIASVAVKHGLHKNQLFLWRKLSAKGLFDMAQLEKRREESIQSLVILTQIETGISIKGRRNWSKAEKLKVVYESHQFGSSVSSVARKYSINPNQIFSWRRLAAKGDLKSSPQENAINKKDDERNTRNLKPRQRRYWPDSKKLEIVEESFFSNESASKIARRHGITPAQLFKWRFMLKR</sequence>
<dbReference type="RefSeq" id="WP_406566306.1">
    <property type="nucleotide sequence ID" value="NZ_JAESVA010000025.1"/>
</dbReference>
<dbReference type="InterPro" id="IPR009057">
    <property type="entry name" value="Homeodomain-like_sf"/>
</dbReference>
<dbReference type="GO" id="GO:0004803">
    <property type="term" value="F:transposase activity"/>
    <property type="evidence" value="ECO:0007669"/>
    <property type="project" value="InterPro"/>
</dbReference>
<dbReference type="Proteomes" id="UP000721844">
    <property type="component" value="Unassembled WGS sequence"/>
</dbReference>
<evidence type="ECO:0000256" key="1">
    <source>
        <dbReference type="ARBA" id="ARBA00009964"/>
    </source>
</evidence>
<evidence type="ECO:0000313" key="5">
    <source>
        <dbReference type="EMBL" id="MCB8884073.1"/>
    </source>
</evidence>
<dbReference type="Gene3D" id="1.10.10.10">
    <property type="entry name" value="Winged helix-like DNA-binding domain superfamily/Winged helix DNA-binding domain"/>
    <property type="match status" value="1"/>
</dbReference>
<comment type="caution">
    <text evidence="5">The sequence shown here is derived from an EMBL/GenBank/DDBJ whole genome shotgun (WGS) entry which is preliminary data.</text>
</comment>
<dbReference type="Pfam" id="PF01527">
    <property type="entry name" value="HTH_Tnp_1"/>
    <property type="match status" value="3"/>
</dbReference>
<dbReference type="SUPFAM" id="SSF48295">
    <property type="entry name" value="TrpR-like"/>
    <property type="match status" value="2"/>
</dbReference>
<dbReference type="SUPFAM" id="SSF46689">
    <property type="entry name" value="Homeodomain-like"/>
    <property type="match status" value="1"/>
</dbReference>
<evidence type="ECO:0000256" key="4">
    <source>
        <dbReference type="SAM" id="MobiDB-lite"/>
    </source>
</evidence>
<keyword evidence="2" id="KW-0815">Transposition</keyword>
<evidence type="ECO:0000256" key="3">
    <source>
        <dbReference type="ARBA" id="ARBA00024308"/>
    </source>
</evidence>
<dbReference type="GO" id="GO:0043565">
    <property type="term" value="F:sequence-specific DNA binding"/>
    <property type="evidence" value="ECO:0007669"/>
    <property type="project" value="InterPro"/>
</dbReference>
<dbReference type="InterPro" id="IPR036388">
    <property type="entry name" value="WH-like_DNA-bd_sf"/>
</dbReference>
<protein>
    <submittedName>
        <fullName evidence="5">Transposase</fullName>
    </submittedName>
</protein>
<feature type="compositionally biased region" description="Basic and acidic residues" evidence="4">
    <location>
        <begin position="142"/>
        <end position="151"/>
    </location>
</feature>
<gene>
    <name evidence="5" type="ORF">ACELLULO517_27875</name>
</gene>
<dbReference type="InterPro" id="IPR002514">
    <property type="entry name" value="Transposase_8"/>
</dbReference>
<organism evidence="5 6">
    <name type="scientific">Acidisoma cellulosilyticum</name>
    <dbReference type="NCBI Taxonomy" id="2802395"/>
    <lineage>
        <taxon>Bacteria</taxon>
        <taxon>Pseudomonadati</taxon>
        <taxon>Pseudomonadota</taxon>
        <taxon>Alphaproteobacteria</taxon>
        <taxon>Acetobacterales</taxon>
        <taxon>Acidocellaceae</taxon>
        <taxon>Acidisoma</taxon>
    </lineage>
</organism>
<evidence type="ECO:0000313" key="6">
    <source>
        <dbReference type="Proteomes" id="UP000721844"/>
    </source>
</evidence>
<comment type="similarity">
    <text evidence="1">Belongs to the transposase 8 family.</text>
</comment>
<reference evidence="5 6" key="1">
    <citation type="journal article" date="2021" name="Microorganisms">
        <title>Acidisoma silvae sp. nov. and Acidisomacellulosilytica sp. nov., Two Acidophilic Bacteria Isolated from Decaying Wood, Hydrolyzing Cellulose and Producing Poly-3-hydroxybutyrate.</title>
        <authorList>
            <person name="Mieszkin S."/>
            <person name="Pouder E."/>
            <person name="Uroz S."/>
            <person name="Simon-Colin C."/>
            <person name="Alain K."/>
        </authorList>
    </citation>
    <scope>NUCLEOTIDE SEQUENCE [LARGE SCALE GENOMIC DNA]</scope>
    <source>
        <strain evidence="5 6">HW T5.17</strain>
    </source>
</reference>
<dbReference type="PANTHER" id="PTHR37936:SF3">
    <property type="entry name" value="TRANSPOSASE INSC FOR INSERTION ELEMENT IS2A-RELATED"/>
    <property type="match status" value="1"/>
</dbReference>
<keyword evidence="6" id="KW-1185">Reference proteome</keyword>
<name>A0A964E7J6_9PROT</name>
<dbReference type="EMBL" id="JAESVA010000025">
    <property type="protein sequence ID" value="MCB8884073.1"/>
    <property type="molecule type" value="Genomic_DNA"/>
</dbReference>